<sequence>MTALSRPVPSLAWRIAVAAVLLRLTYIALVQAYTLLSPTPYVEQLRESYTQPPVLAPLLANIVSTLLIVGLAAWGATRQWLARRDAATVDQPGRLLGTFLALQALYTLCLSSGMAYAQHLLMSGLIKEGSWLQTALGLDVAGRFIVMNLGIRVVTVALEIAGICLALRIAAWTTTPAVPGAGSALTRRHAAWISGLTILIWQSSVSIMLGGYLQMQTLEAGWAQYALGYWVLPIALLALTTLVCLKVLPRPLERFGIGRAVALGSVAFWIAQVLGIGLGIAVLKSMTWDQLAWAVQSHASAALALLAYGALLALGCLTATRLLHRKQDAPAR</sequence>
<reference evidence="2 3" key="1">
    <citation type="submission" date="2022-09" db="EMBL/GenBank/DDBJ databases">
        <title>Intensive care unit water sources are persistently colonized with multi-drug resistant bacteria and are the site of extensive horizontal gene transfer of antibiotic resistance genes.</title>
        <authorList>
            <person name="Diorio-Toth L."/>
        </authorList>
    </citation>
    <scope>NUCLEOTIDE SEQUENCE [LARGE SCALE GENOMIC DNA]</scope>
    <source>
        <strain evidence="2 3">GD03967</strain>
    </source>
</reference>
<feature type="transmembrane region" description="Helical" evidence="1">
    <location>
        <begin position="303"/>
        <end position="323"/>
    </location>
</feature>
<feature type="transmembrane region" description="Helical" evidence="1">
    <location>
        <begin position="227"/>
        <end position="248"/>
    </location>
</feature>
<proteinExistence type="predicted"/>
<evidence type="ECO:0000313" key="3">
    <source>
        <dbReference type="Proteomes" id="UP001158644"/>
    </source>
</evidence>
<comment type="caution">
    <text evidence="2">The sequence shown here is derived from an EMBL/GenBank/DDBJ whole genome shotgun (WGS) entry which is preliminary data.</text>
</comment>
<keyword evidence="1" id="KW-0472">Membrane</keyword>
<evidence type="ECO:0000313" key="2">
    <source>
        <dbReference type="EMBL" id="MDH1179932.1"/>
    </source>
</evidence>
<dbReference type="Proteomes" id="UP001158644">
    <property type="component" value="Unassembled WGS sequence"/>
</dbReference>
<protein>
    <submittedName>
        <fullName evidence="2">Uncharacterized protein</fullName>
    </submittedName>
</protein>
<keyword evidence="1" id="KW-0812">Transmembrane</keyword>
<dbReference type="AlphaFoldDB" id="A0ABD4YWT1"/>
<feature type="transmembrane region" description="Helical" evidence="1">
    <location>
        <begin position="54"/>
        <end position="74"/>
    </location>
</feature>
<gene>
    <name evidence="2" type="ORF">N5C72_17750</name>
</gene>
<keyword evidence="1" id="KW-1133">Transmembrane helix</keyword>
<feature type="transmembrane region" description="Helical" evidence="1">
    <location>
        <begin position="149"/>
        <end position="170"/>
    </location>
</feature>
<name>A0ABD4YWT1_9BURK</name>
<feature type="transmembrane region" description="Helical" evidence="1">
    <location>
        <begin position="95"/>
        <end position="117"/>
    </location>
</feature>
<accession>A0ABD4YWT1</accession>
<dbReference type="RefSeq" id="WP_152383722.1">
    <property type="nucleotide sequence ID" value="NZ_JAOBZK010000025.1"/>
</dbReference>
<dbReference type="EMBL" id="JAOBZK010000025">
    <property type="protein sequence ID" value="MDH1179932.1"/>
    <property type="molecule type" value="Genomic_DNA"/>
</dbReference>
<feature type="transmembrane region" description="Helical" evidence="1">
    <location>
        <begin position="260"/>
        <end position="283"/>
    </location>
</feature>
<organism evidence="2 3">
    <name type="scientific">Achromobacter mucicolens</name>
    <dbReference type="NCBI Taxonomy" id="1389922"/>
    <lineage>
        <taxon>Bacteria</taxon>
        <taxon>Pseudomonadati</taxon>
        <taxon>Pseudomonadota</taxon>
        <taxon>Betaproteobacteria</taxon>
        <taxon>Burkholderiales</taxon>
        <taxon>Alcaligenaceae</taxon>
        <taxon>Achromobacter</taxon>
    </lineage>
</organism>
<feature type="transmembrane region" description="Helical" evidence="1">
    <location>
        <begin position="191"/>
        <end position="215"/>
    </location>
</feature>
<evidence type="ECO:0000256" key="1">
    <source>
        <dbReference type="SAM" id="Phobius"/>
    </source>
</evidence>
<feature type="transmembrane region" description="Helical" evidence="1">
    <location>
        <begin position="12"/>
        <end position="34"/>
    </location>
</feature>